<dbReference type="AlphaFoldDB" id="D7SGZ2"/>
<feature type="transmembrane region" description="Helical" evidence="1">
    <location>
        <begin position="55"/>
        <end position="75"/>
    </location>
</feature>
<dbReference type="Proteomes" id="UP000009183">
    <property type="component" value="Chromosome 17"/>
</dbReference>
<protein>
    <submittedName>
        <fullName evidence="2">Uncharacterized protein</fullName>
    </submittedName>
</protein>
<dbReference type="EMBL" id="FN594950">
    <property type="protein sequence ID" value="CBI15672.3"/>
    <property type="molecule type" value="Genomic_DNA"/>
</dbReference>
<keyword evidence="1" id="KW-1133">Transmembrane helix</keyword>
<dbReference type="PaxDb" id="29760-VIT_17s0000g01340.t01"/>
<evidence type="ECO:0000313" key="3">
    <source>
        <dbReference type="Proteomes" id="UP000009183"/>
    </source>
</evidence>
<accession>D7SGZ2</accession>
<name>D7SGZ2_VITVI</name>
<dbReference type="InParanoid" id="D7SGZ2"/>
<evidence type="ECO:0000313" key="2">
    <source>
        <dbReference type="EMBL" id="CBI15672.3"/>
    </source>
</evidence>
<gene>
    <name evidence="2" type="ordered locus">VIT_17s0000g01340</name>
</gene>
<sequence>MFLLLYCTVSEGQNLVEFDLPTSLKFQSFPLEETKFSSHRNSQENHFSIIRSTSWTTTLVMFPALAIMLAVTLYASPAGSSSRRMVRNMCVEK</sequence>
<evidence type="ECO:0000256" key="1">
    <source>
        <dbReference type="SAM" id="Phobius"/>
    </source>
</evidence>
<reference evidence="3" key="1">
    <citation type="journal article" date="2007" name="Nature">
        <title>The grapevine genome sequence suggests ancestral hexaploidization in major angiosperm phyla.</title>
        <authorList>
            <consortium name="The French-Italian Public Consortium for Grapevine Genome Characterization."/>
            <person name="Jaillon O."/>
            <person name="Aury J.-M."/>
            <person name="Noel B."/>
            <person name="Policriti A."/>
            <person name="Clepet C."/>
            <person name="Casagrande A."/>
            <person name="Choisne N."/>
            <person name="Aubourg S."/>
            <person name="Vitulo N."/>
            <person name="Jubin C."/>
            <person name="Vezzi A."/>
            <person name="Legeai F."/>
            <person name="Hugueney P."/>
            <person name="Dasilva C."/>
            <person name="Horner D."/>
            <person name="Mica E."/>
            <person name="Jublot D."/>
            <person name="Poulain J."/>
            <person name="Bruyere C."/>
            <person name="Billault A."/>
            <person name="Segurens B."/>
            <person name="Gouyvenoux M."/>
            <person name="Ugarte E."/>
            <person name="Cattonaro F."/>
            <person name="Anthouard V."/>
            <person name="Vico V."/>
            <person name="Del Fabbro C."/>
            <person name="Alaux M."/>
            <person name="Di Gaspero G."/>
            <person name="Dumas V."/>
            <person name="Felice N."/>
            <person name="Paillard S."/>
            <person name="Juman I."/>
            <person name="Moroldo M."/>
            <person name="Scalabrin S."/>
            <person name="Canaguier A."/>
            <person name="Le Clainche I."/>
            <person name="Malacrida G."/>
            <person name="Durand E."/>
            <person name="Pesole G."/>
            <person name="Laucou V."/>
            <person name="Chatelet P."/>
            <person name="Merdinoglu D."/>
            <person name="Delledonne M."/>
            <person name="Pezzotti M."/>
            <person name="Lecharny A."/>
            <person name="Scarpelli C."/>
            <person name="Artiguenave F."/>
            <person name="Pe M.E."/>
            <person name="Valle G."/>
            <person name="Morgante M."/>
            <person name="Caboche M."/>
            <person name="Adam-Blondon A.-F."/>
            <person name="Weissenbach J."/>
            <person name="Quetier F."/>
            <person name="Wincker P."/>
        </authorList>
    </citation>
    <scope>NUCLEOTIDE SEQUENCE [LARGE SCALE GENOMIC DNA]</scope>
    <source>
        <strain evidence="3">cv. Pinot noir / PN40024</strain>
    </source>
</reference>
<proteinExistence type="predicted"/>
<organism evidence="2 3">
    <name type="scientific">Vitis vinifera</name>
    <name type="common">Grape</name>
    <dbReference type="NCBI Taxonomy" id="29760"/>
    <lineage>
        <taxon>Eukaryota</taxon>
        <taxon>Viridiplantae</taxon>
        <taxon>Streptophyta</taxon>
        <taxon>Embryophyta</taxon>
        <taxon>Tracheophyta</taxon>
        <taxon>Spermatophyta</taxon>
        <taxon>Magnoliopsida</taxon>
        <taxon>eudicotyledons</taxon>
        <taxon>Gunneridae</taxon>
        <taxon>Pentapetalae</taxon>
        <taxon>rosids</taxon>
        <taxon>Vitales</taxon>
        <taxon>Vitaceae</taxon>
        <taxon>Viteae</taxon>
        <taxon>Vitis</taxon>
    </lineage>
</organism>
<keyword evidence="3" id="KW-1185">Reference proteome</keyword>
<dbReference type="HOGENOM" id="CLU_2404012_0_0_1"/>
<keyword evidence="1" id="KW-0472">Membrane</keyword>
<keyword evidence="1" id="KW-0812">Transmembrane</keyword>